<dbReference type="GeneID" id="575081"/>
<evidence type="ECO:0008006" key="10">
    <source>
        <dbReference type="Google" id="ProtNLM"/>
    </source>
</evidence>
<dbReference type="PROSITE" id="PS50017">
    <property type="entry name" value="DEATH_DOMAIN"/>
    <property type="match status" value="1"/>
</dbReference>
<keyword evidence="9" id="KW-1185">Reference proteome</keyword>
<keyword evidence="2" id="KW-0963">Cytoplasm</keyword>
<dbReference type="InterPro" id="IPR035897">
    <property type="entry name" value="Toll_tir_struct_dom_sf"/>
</dbReference>
<feature type="domain" description="Death" evidence="6">
    <location>
        <begin position="119"/>
        <end position="183"/>
    </location>
</feature>
<dbReference type="Gene3D" id="3.40.50.10140">
    <property type="entry name" value="Toll/interleukin-1 receptor homology (TIR) domain"/>
    <property type="match status" value="1"/>
</dbReference>
<dbReference type="PROSITE" id="PS50104">
    <property type="entry name" value="TIR"/>
    <property type="match status" value="1"/>
</dbReference>
<reference evidence="8" key="2">
    <citation type="submission" date="2021-01" db="UniProtKB">
        <authorList>
            <consortium name="EnsemblMetazoa"/>
        </authorList>
    </citation>
    <scope>IDENTIFICATION</scope>
</reference>
<dbReference type="FunFam" id="1.10.533.10:FF:000029">
    <property type="entry name" value="Myeloid differentiation primary response protein MyD88"/>
    <property type="match status" value="1"/>
</dbReference>
<dbReference type="InterPro" id="IPR034249">
    <property type="entry name" value="MyD88_Death"/>
</dbReference>
<dbReference type="InterPro" id="IPR000488">
    <property type="entry name" value="Death_dom"/>
</dbReference>
<dbReference type="GO" id="GO:0070976">
    <property type="term" value="F:TIR domain binding"/>
    <property type="evidence" value="ECO:0007669"/>
    <property type="project" value="InterPro"/>
</dbReference>
<dbReference type="Pfam" id="PF00531">
    <property type="entry name" value="Death"/>
    <property type="match status" value="1"/>
</dbReference>
<evidence type="ECO:0000256" key="2">
    <source>
        <dbReference type="ARBA" id="ARBA00022490"/>
    </source>
</evidence>
<dbReference type="GO" id="GO:0050830">
    <property type="term" value="P:defense response to Gram-positive bacterium"/>
    <property type="evidence" value="ECO:0000318"/>
    <property type="project" value="GO_Central"/>
</dbReference>
<dbReference type="GO" id="GO:0002755">
    <property type="term" value="P:MyD88-dependent toll-like receptor signaling pathway"/>
    <property type="evidence" value="ECO:0007669"/>
    <property type="project" value="InterPro"/>
</dbReference>
<name>A0A7M7RCP5_STRPU</name>
<dbReference type="CDD" id="cd08312">
    <property type="entry name" value="Death_MyD88"/>
    <property type="match status" value="1"/>
</dbReference>
<dbReference type="GO" id="GO:0043123">
    <property type="term" value="P:positive regulation of canonical NF-kappaB signal transduction"/>
    <property type="evidence" value="ECO:0007669"/>
    <property type="project" value="InterPro"/>
</dbReference>
<protein>
    <recommendedName>
        <fullName evidence="10">Myeloid differentiation primary response protein MyD88</fullName>
    </recommendedName>
</protein>
<dbReference type="PANTHER" id="PTHR15079">
    <property type="entry name" value="MYD88"/>
    <property type="match status" value="1"/>
</dbReference>
<evidence type="ECO:0000256" key="1">
    <source>
        <dbReference type="ARBA" id="ARBA00004496"/>
    </source>
</evidence>
<dbReference type="OrthoDB" id="10037120at2759"/>
<dbReference type="InterPro" id="IPR000157">
    <property type="entry name" value="TIR_dom"/>
</dbReference>
<organism evidence="8 9">
    <name type="scientific">Strongylocentrotus purpuratus</name>
    <name type="common">Purple sea urchin</name>
    <dbReference type="NCBI Taxonomy" id="7668"/>
    <lineage>
        <taxon>Eukaryota</taxon>
        <taxon>Metazoa</taxon>
        <taxon>Echinodermata</taxon>
        <taxon>Eleutherozoa</taxon>
        <taxon>Echinozoa</taxon>
        <taxon>Echinoidea</taxon>
        <taxon>Euechinoidea</taxon>
        <taxon>Echinacea</taxon>
        <taxon>Camarodonta</taxon>
        <taxon>Echinidea</taxon>
        <taxon>Strongylocentrotidae</taxon>
        <taxon>Strongylocentrotus</taxon>
    </lineage>
</organism>
<dbReference type="FunFam" id="3.40.50.10140:FF:000005">
    <property type="entry name" value="Myeloid differentiation primary response protein MyD88"/>
    <property type="match status" value="1"/>
</dbReference>
<evidence type="ECO:0000256" key="4">
    <source>
        <dbReference type="ARBA" id="ARBA00022859"/>
    </source>
</evidence>
<dbReference type="GO" id="GO:0045087">
    <property type="term" value="P:innate immune response"/>
    <property type="evidence" value="ECO:0000318"/>
    <property type="project" value="GO_Central"/>
</dbReference>
<evidence type="ECO:0000256" key="5">
    <source>
        <dbReference type="ARBA" id="ARBA00023198"/>
    </source>
</evidence>
<evidence type="ECO:0000313" key="8">
    <source>
        <dbReference type="EnsemblMetazoa" id="XP_780590"/>
    </source>
</evidence>
<dbReference type="Gene3D" id="1.10.533.10">
    <property type="entry name" value="Death Domain, Fas"/>
    <property type="match status" value="1"/>
</dbReference>
<dbReference type="SUPFAM" id="SSF47986">
    <property type="entry name" value="DEATH domain"/>
    <property type="match status" value="1"/>
</dbReference>
<evidence type="ECO:0000313" key="9">
    <source>
        <dbReference type="Proteomes" id="UP000007110"/>
    </source>
</evidence>
<keyword evidence="4" id="KW-0391">Immunity</keyword>
<dbReference type="GO" id="GO:0005886">
    <property type="term" value="C:plasma membrane"/>
    <property type="evidence" value="ECO:0000318"/>
    <property type="project" value="GO_Central"/>
</dbReference>
<dbReference type="GO" id="GO:0008063">
    <property type="term" value="P:Toll signaling pathway"/>
    <property type="evidence" value="ECO:0000318"/>
    <property type="project" value="GO_Central"/>
</dbReference>
<dbReference type="RefSeq" id="XP_780590.1">
    <property type="nucleotide sequence ID" value="XM_775497.4"/>
</dbReference>
<dbReference type="KEGG" id="spu:575081"/>
<dbReference type="EnsemblMetazoa" id="XM_775497">
    <property type="protein sequence ID" value="XP_780590"/>
    <property type="gene ID" value="LOC575081"/>
</dbReference>
<keyword evidence="5" id="KW-0395">Inflammatory response</keyword>
<dbReference type="GO" id="GO:0005737">
    <property type="term" value="C:cytoplasm"/>
    <property type="evidence" value="ECO:0007669"/>
    <property type="project" value="UniProtKB-SubCell"/>
</dbReference>
<dbReference type="OMA" id="QHLMCLE"/>
<comment type="subcellular location">
    <subcellularLocation>
        <location evidence="1">Cytoplasm</location>
    </subcellularLocation>
</comment>
<proteinExistence type="predicted"/>
<dbReference type="GO" id="GO:0035325">
    <property type="term" value="F:Toll-like receptor binding"/>
    <property type="evidence" value="ECO:0000318"/>
    <property type="project" value="GO_Central"/>
</dbReference>
<sequence length="367" mass="41234">MNFNDLTVKLHLPGDSERDCGAVVLSKRPAADSSNRDTQVCDKSLSCAPAVSALEKATTTLEDGNSGCLELMAAEIPEKEPKDENINKIERSMPATGIGWRTTNILSQYLRPPRPGSCDWRDMAEEMGFSYQLHIQNFALESDPVAKVLSAWCTKPGSNVGKLLDIIEKIERHDVLHELPAFLEEDCKRWKRTQAEARDPIQVPEVTGNFASSTSDDLRGITLNDSPSGPPEMFDAYVCFAMADLEFVQQLRSQLESEPHNYKLCIDQRDLLPGGSHALVTAEIIKNRCNKMLVILSPEFLQSPSCDFQTKFAVSLEPGARKRRIIPILVKPCDLPLIIRHITLCDFTKQDLRPWLWDRLRKAMSIR</sequence>
<evidence type="ECO:0000256" key="3">
    <source>
        <dbReference type="ARBA" id="ARBA00022588"/>
    </source>
</evidence>
<dbReference type="PANTHER" id="PTHR15079:SF3">
    <property type="entry name" value="MYELOID DIFFERENTIATION PRIMARY RESPONSE PROTEIN MYD88"/>
    <property type="match status" value="1"/>
</dbReference>
<dbReference type="GO" id="GO:0034142">
    <property type="term" value="P:toll-like receptor 4 signaling pathway"/>
    <property type="evidence" value="ECO:0000318"/>
    <property type="project" value="GO_Central"/>
</dbReference>
<dbReference type="SUPFAM" id="SSF52200">
    <property type="entry name" value="Toll/Interleukin receptor TIR domain"/>
    <property type="match status" value="1"/>
</dbReference>
<dbReference type="SMR" id="A0A7M7RCP5"/>
<accession>A0A7M7RCP5</accession>
<dbReference type="SMART" id="SM00005">
    <property type="entry name" value="DEATH"/>
    <property type="match status" value="1"/>
</dbReference>
<dbReference type="Proteomes" id="UP000007110">
    <property type="component" value="Unassembled WGS sequence"/>
</dbReference>
<evidence type="ECO:0000259" key="6">
    <source>
        <dbReference type="PROSITE" id="PS50017"/>
    </source>
</evidence>
<dbReference type="Pfam" id="PF13676">
    <property type="entry name" value="TIR_2"/>
    <property type="match status" value="1"/>
</dbReference>
<dbReference type="InParanoid" id="A0A7M7RCP5"/>
<dbReference type="AlphaFoldDB" id="A0A7M7RCP5"/>
<dbReference type="SMART" id="SM00255">
    <property type="entry name" value="TIR"/>
    <property type="match status" value="1"/>
</dbReference>
<dbReference type="InterPro" id="IPR017281">
    <property type="entry name" value="Myelin_different_resp_MyD88"/>
</dbReference>
<keyword evidence="3" id="KW-0399">Innate immunity</keyword>
<evidence type="ECO:0000259" key="7">
    <source>
        <dbReference type="PROSITE" id="PS50104"/>
    </source>
</evidence>
<dbReference type="FunCoup" id="A0A7M7RCP5">
    <property type="interactions" value="1526"/>
</dbReference>
<reference evidence="9" key="1">
    <citation type="submission" date="2015-02" db="EMBL/GenBank/DDBJ databases">
        <title>Genome sequencing for Strongylocentrotus purpuratus.</title>
        <authorList>
            <person name="Murali S."/>
            <person name="Liu Y."/>
            <person name="Vee V."/>
            <person name="English A."/>
            <person name="Wang M."/>
            <person name="Skinner E."/>
            <person name="Han Y."/>
            <person name="Muzny D.M."/>
            <person name="Worley K.C."/>
            <person name="Gibbs R.A."/>
        </authorList>
    </citation>
    <scope>NUCLEOTIDE SEQUENCE</scope>
</reference>
<dbReference type="InterPro" id="IPR011029">
    <property type="entry name" value="DEATH-like_dom_sf"/>
</dbReference>
<feature type="domain" description="TIR" evidence="7">
    <location>
        <begin position="232"/>
        <end position="364"/>
    </location>
</feature>